<dbReference type="Pfam" id="PF00072">
    <property type="entry name" value="Response_reg"/>
    <property type="match status" value="1"/>
</dbReference>
<dbReference type="OrthoDB" id="9652at2157"/>
<organism evidence="4 5">
    <name type="scientific">Candidatus Methanoperedens nitratireducens</name>
    <dbReference type="NCBI Taxonomy" id="1392998"/>
    <lineage>
        <taxon>Archaea</taxon>
        <taxon>Methanobacteriati</taxon>
        <taxon>Methanobacteriota</taxon>
        <taxon>Stenosarchaea group</taxon>
        <taxon>Methanomicrobia</taxon>
        <taxon>Methanosarcinales</taxon>
        <taxon>ANME-2 cluster</taxon>
        <taxon>Candidatus Methanoperedentaceae</taxon>
        <taxon>Candidatus Methanoperedens</taxon>
    </lineage>
</organism>
<dbReference type="InterPro" id="IPR001789">
    <property type="entry name" value="Sig_transdc_resp-reg_receiver"/>
</dbReference>
<dbReference type="Gene3D" id="3.40.50.2300">
    <property type="match status" value="1"/>
</dbReference>
<dbReference type="GO" id="GO:0000160">
    <property type="term" value="P:phosphorelay signal transduction system"/>
    <property type="evidence" value="ECO:0007669"/>
    <property type="project" value="InterPro"/>
</dbReference>
<evidence type="ECO:0000256" key="2">
    <source>
        <dbReference type="PROSITE-ProRule" id="PRU00169"/>
    </source>
</evidence>
<evidence type="ECO:0000313" key="5">
    <source>
        <dbReference type="Proteomes" id="UP000218615"/>
    </source>
</evidence>
<dbReference type="Proteomes" id="UP000218615">
    <property type="component" value="Unassembled WGS sequence"/>
</dbReference>
<dbReference type="RefSeq" id="WP_096204370.1">
    <property type="nucleotide sequence ID" value="NZ_FZMP01000070.1"/>
</dbReference>
<protein>
    <submittedName>
        <fullName evidence="4">Putative Two-component response regulator</fullName>
    </submittedName>
</protein>
<proteinExistence type="predicted"/>
<sequence length="122" mass="14251">MGKIMIVDDNRDIAETLRTIMEIEKHETELASNGEEFLSKVENVNPDLVLLDVMMPGLKTKDILTKLKEKNLEKLKIMLVTVVRFSEEERKFLMEQFKIRDYVTKPFDVPELVNRVRNALIS</sequence>
<gene>
    <name evidence="4" type="ORF">MNV_1610018</name>
</gene>
<dbReference type="InterPro" id="IPR011006">
    <property type="entry name" value="CheY-like_superfamily"/>
</dbReference>
<dbReference type="PANTHER" id="PTHR44591">
    <property type="entry name" value="STRESS RESPONSE REGULATOR PROTEIN 1"/>
    <property type="match status" value="1"/>
</dbReference>
<reference evidence="5" key="1">
    <citation type="submission" date="2017-06" db="EMBL/GenBank/DDBJ databases">
        <authorList>
            <person name="Cremers G."/>
        </authorList>
    </citation>
    <scope>NUCLEOTIDE SEQUENCE [LARGE SCALE GENOMIC DNA]</scope>
</reference>
<evidence type="ECO:0000313" key="4">
    <source>
        <dbReference type="EMBL" id="SNQ60114.1"/>
    </source>
</evidence>
<dbReference type="SMART" id="SM00448">
    <property type="entry name" value="REC"/>
    <property type="match status" value="1"/>
</dbReference>
<dbReference type="InterPro" id="IPR050595">
    <property type="entry name" value="Bact_response_regulator"/>
</dbReference>
<feature type="domain" description="Response regulatory" evidence="3">
    <location>
        <begin position="3"/>
        <end position="120"/>
    </location>
</feature>
<name>A0A284VLH4_9EURY</name>
<dbReference type="SUPFAM" id="SSF52172">
    <property type="entry name" value="CheY-like"/>
    <property type="match status" value="1"/>
</dbReference>
<keyword evidence="1 2" id="KW-0597">Phosphoprotein</keyword>
<accession>A0A284VLH4</accession>
<dbReference type="PROSITE" id="PS50110">
    <property type="entry name" value="RESPONSE_REGULATORY"/>
    <property type="match status" value="1"/>
</dbReference>
<feature type="modified residue" description="4-aspartylphosphate" evidence="2">
    <location>
        <position position="52"/>
    </location>
</feature>
<dbReference type="PANTHER" id="PTHR44591:SF3">
    <property type="entry name" value="RESPONSE REGULATORY DOMAIN-CONTAINING PROTEIN"/>
    <property type="match status" value="1"/>
</dbReference>
<evidence type="ECO:0000259" key="3">
    <source>
        <dbReference type="PROSITE" id="PS50110"/>
    </source>
</evidence>
<evidence type="ECO:0000256" key="1">
    <source>
        <dbReference type="ARBA" id="ARBA00022553"/>
    </source>
</evidence>
<dbReference type="AlphaFoldDB" id="A0A284VLH4"/>
<keyword evidence="5" id="KW-1185">Reference proteome</keyword>
<dbReference type="EMBL" id="FZMP01000070">
    <property type="protein sequence ID" value="SNQ60114.1"/>
    <property type="molecule type" value="Genomic_DNA"/>
</dbReference>